<proteinExistence type="predicted"/>
<dbReference type="AlphaFoldDB" id="A0A0K6S8X3"/>
<dbReference type="PhylomeDB" id="A0A0K6S8X3"/>
<dbReference type="EMBL" id="CDMZ01002450">
    <property type="protein sequence ID" value="CUC10055.1"/>
    <property type="molecule type" value="Genomic_DNA"/>
</dbReference>
<dbReference type="PANTHER" id="PTHR12277:SF197">
    <property type="entry name" value="CHROMOSOME UNDETERMINED SCAFFOLD_38, WHOLE GENOME SHOTGUN SEQUENCE"/>
    <property type="match status" value="1"/>
</dbReference>
<organism evidence="1">
    <name type="scientific">Chromera velia CCMP2878</name>
    <dbReference type="NCBI Taxonomy" id="1169474"/>
    <lineage>
        <taxon>Eukaryota</taxon>
        <taxon>Sar</taxon>
        <taxon>Alveolata</taxon>
        <taxon>Colpodellida</taxon>
        <taxon>Chromeraceae</taxon>
        <taxon>Chromera</taxon>
    </lineage>
</organism>
<evidence type="ECO:0008006" key="2">
    <source>
        <dbReference type="Google" id="ProtNLM"/>
    </source>
</evidence>
<protein>
    <recommendedName>
        <fullName evidence="2">Serine aminopeptidase S33 domain-containing protein</fullName>
    </recommendedName>
</protein>
<reference evidence="1" key="1">
    <citation type="submission" date="2014-11" db="EMBL/GenBank/DDBJ databases">
        <title>Molecular phylogeny of cliff fern family Woodsiaceae with morphological implications.</title>
        <authorList>
            <person name="Shao Y.-Z."/>
            <person name="Wei R."/>
            <person name="Zhang X.-C."/>
        </authorList>
    </citation>
    <scope>NUCLEOTIDE SEQUENCE</scope>
</reference>
<accession>A0A0K6S8X3</accession>
<dbReference type="PANTHER" id="PTHR12277">
    <property type="entry name" value="ALPHA/BETA HYDROLASE DOMAIN-CONTAINING PROTEIN"/>
    <property type="match status" value="1"/>
</dbReference>
<gene>
    <name evidence="1" type="ORF">Cvel_26743.t1.CR1</name>
</gene>
<name>A0A0K6S8X3_9ALVE</name>
<sequence length="136" mass="15692">MIDPSYFLFPSPKRTYDVETFPNELFFIPYDLTSASNDPEAHFPAIFLRYPEARFLILYFHANAEDLGRAYPFLKDLRNEFHSHVMAIEYPGYGICPGRATADKVVEQGNATIRFIRDILRWPLDSVILLGRSVGE</sequence>
<evidence type="ECO:0000313" key="1">
    <source>
        <dbReference type="EMBL" id="CUC10055.1"/>
    </source>
</evidence>
<dbReference type="InterPro" id="IPR029058">
    <property type="entry name" value="AB_hydrolase_fold"/>
</dbReference>
<dbReference type="VEuPathDB" id="CryptoDB:Cvel_26743"/>
<dbReference type="SUPFAM" id="SSF53474">
    <property type="entry name" value="alpha/beta-Hydrolases"/>
    <property type="match status" value="1"/>
</dbReference>